<accession>A0A2U8FED3</accession>
<dbReference type="KEGG" id="had:CDV25_06765"/>
<proteinExistence type="predicted"/>
<gene>
    <name evidence="1" type="ORF">CDV25_06765</name>
</gene>
<dbReference type="Proteomes" id="UP000244890">
    <property type="component" value="Chromosome"/>
</dbReference>
<protein>
    <recommendedName>
        <fullName evidence="3">Tetratricopeptide repeat protein</fullName>
    </recommendedName>
</protein>
<evidence type="ECO:0008006" key="3">
    <source>
        <dbReference type="Google" id="ProtNLM"/>
    </source>
</evidence>
<dbReference type="InterPro" id="IPR011990">
    <property type="entry name" value="TPR-like_helical_dom_sf"/>
</dbReference>
<dbReference type="SUPFAM" id="SSF48452">
    <property type="entry name" value="TPR-like"/>
    <property type="match status" value="1"/>
</dbReference>
<evidence type="ECO:0000313" key="2">
    <source>
        <dbReference type="Proteomes" id="UP000244890"/>
    </source>
</evidence>
<dbReference type="AlphaFoldDB" id="A0A2U8FED3"/>
<name>A0A2U8FED3_9HELI</name>
<sequence>MMKTLTLASIYEIQGYKHEATEIYKTILQGDPNNAEAKIALRRLMSDRKSYGKADVAMLNLFVQMDSEVEFNEFERWLLQVWS</sequence>
<evidence type="ECO:0000313" key="1">
    <source>
        <dbReference type="EMBL" id="AWI34496.1"/>
    </source>
</evidence>
<dbReference type="EMBL" id="CP021886">
    <property type="protein sequence ID" value="AWI34496.1"/>
    <property type="molecule type" value="Genomic_DNA"/>
</dbReference>
<organism evidence="1 2">
    <name type="scientific">Helicobacter apodemus</name>
    <dbReference type="NCBI Taxonomy" id="135569"/>
    <lineage>
        <taxon>Bacteria</taxon>
        <taxon>Pseudomonadati</taxon>
        <taxon>Campylobacterota</taxon>
        <taxon>Epsilonproteobacteria</taxon>
        <taxon>Campylobacterales</taxon>
        <taxon>Helicobacteraceae</taxon>
        <taxon>Helicobacter</taxon>
    </lineage>
</organism>
<dbReference type="Gene3D" id="1.25.40.10">
    <property type="entry name" value="Tetratricopeptide repeat domain"/>
    <property type="match status" value="1"/>
</dbReference>
<reference evidence="1 2" key="1">
    <citation type="submission" date="2017-06" db="EMBL/GenBank/DDBJ databases">
        <title>Complete genome of Helicobacter apodemus.</title>
        <authorList>
            <person name="Cho S."/>
        </authorList>
    </citation>
    <scope>NUCLEOTIDE SEQUENCE [LARGE SCALE GENOMIC DNA]</scope>
    <source>
        <strain evidence="2">SNUVETPUB-15-01</strain>
    </source>
</reference>
<dbReference type="OrthoDB" id="5334568at2"/>